<comment type="caution">
    <text evidence="5">The sequence shown here is derived from an EMBL/GenBank/DDBJ whole genome shotgun (WGS) entry which is preliminary data.</text>
</comment>
<dbReference type="AlphaFoldDB" id="A0A8S3ZV49"/>
<dbReference type="PANTHER" id="PTHR24369">
    <property type="entry name" value="ANTIGEN BSP, PUTATIVE-RELATED"/>
    <property type="match status" value="1"/>
</dbReference>
<dbReference type="OrthoDB" id="283575at2759"/>
<keyword evidence="3" id="KW-0677">Repeat</keyword>
<dbReference type="Proteomes" id="UP000678393">
    <property type="component" value="Unassembled WGS sequence"/>
</dbReference>
<keyword evidence="1" id="KW-0433">Leucine-rich repeat</keyword>
<dbReference type="Pfam" id="PF13855">
    <property type="entry name" value="LRR_8"/>
    <property type="match status" value="1"/>
</dbReference>
<evidence type="ECO:0000259" key="4">
    <source>
        <dbReference type="SMART" id="SM00013"/>
    </source>
</evidence>
<dbReference type="Gene3D" id="3.80.10.10">
    <property type="entry name" value="Ribonuclease Inhibitor"/>
    <property type="match status" value="1"/>
</dbReference>
<feature type="non-terminal residue" evidence="5">
    <location>
        <position position="1"/>
    </location>
</feature>
<gene>
    <name evidence="5" type="ORF">CUNI_LOCUS19035</name>
</gene>
<dbReference type="SUPFAM" id="SSF52058">
    <property type="entry name" value="L domain-like"/>
    <property type="match status" value="1"/>
</dbReference>
<evidence type="ECO:0000256" key="3">
    <source>
        <dbReference type="ARBA" id="ARBA00022737"/>
    </source>
</evidence>
<dbReference type="SMART" id="SM00013">
    <property type="entry name" value="LRRNT"/>
    <property type="match status" value="1"/>
</dbReference>
<reference evidence="5" key="1">
    <citation type="submission" date="2021-04" db="EMBL/GenBank/DDBJ databases">
        <authorList>
            <consortium name="Molecular Ecology Group"/>
        </authorList>
    </citation>
    <scope>NUCLEOTIDE SEQUENCE</scope>
</reference>
<evidence type="ECO:0000256" key="1">
    <source>
        <dbReference type="ARBA" id="ARBA00022614"/>
    </source>
</evidence>
<dbReference type="InterPro" id="IPR003591">
    <property type="entry name" value="Leu-rich_rpt_typical-subtyp"/>
</dbReference>
<proteinExistence type="predicted"/>
<protein>
    <recommendedName>
        <fullName evidence="4">LRRNT domain-containing protein</fullName>
    </recommendedName>
</protein>
<dbReference type="InterPro" id="IPR000372">
    <property type="entry name" value="LRRNT"/>
</dbReference>
<evidence type="ECO:0000313" key="5">
    <source>
        <dbReference type="EMBL" id="CAG5133477.1"/>
    </source>
</evidence>
<feature type="domain" description="LRRNT" evidence="4">
    <location>
        <begin position="17"/>
        <end position="49"/>
    </location>
</feature>
<dbReference type="InterPro" id="IPR001611">
    <property type="entry name" value="Leu-rich_rpt"/>
</dbReference>
<dbReference type="InterPro" id="IPR050541">
    <property type="entry name" value="LRR_TM_domain-containing"/>
</dbReference>
<dbReference type="GO" id="GO:0005886">
    <property type="term" value="C:plasma membrane"/>
    <property type="evidence" value="ECO:0007669"/>
    <property type="project" value="TreeGrafter"/>
</dbReference>
<accession>A0A8S3ZV49</accession>
<evidence type="ECO:0000313" key="6">
    <source>
        <dbReference type="Proteomes" id="UP000678393"/>
    </source>
</evidence>
<dbReference type="PANTHER" id="PTHR24369:SF210">
    <property type="entry name" value="CHAOPTIN-RELATED"/>
    <property type="match status" value="1"/>
</dbReference>
<sequence>SEHHRTKHAGTCIIDRECPTQCVCLGTTLDCSKRELLDIPADLPIYTTELKLGSNKITRIRADGLFKRLPNLQILDLSDNKIHEIEDMAFEKGDKLTDL</sequence>
<dbReference type="EMBL" id="CAJHNH020006246">
    <property type="protein sequence ID" value="CAG5133477.1"/>
    <property type="molecule type" value="Genomic_DNA"/>
</dbReference>
<keyword evidence="2" id="KW-0732">Signal</keyword>
<dbReference type="SMART" id="SM00369">
    <property type="entry name" value="LRR_TYP"/>
    <property type="match status" value="1"/>
</dbReference>
<dbReference type="Pfam" id="PF01462">
    <property type="entry name" value="LRRNT"/>
    <property type="match status" value="1"/>
</dbReference>
<evidence type="ECO:0000256" key="2">
    <source>
        <dbReference type="ARBA" id="ARBA00022729"/>
    </source>
</evidence>
<dbReference type="PROSITE" id="PS51450">
    <property type="entry name" value="LRR"/>
    <property type="match status" value="1"/>
</dbReference>
<organism evidence="5 6">
    <name type="scientific">Candidula unifasciata</name>
    <dbReference type="NCBI Taxonomy" id="100452"/>
    <lineage>
        <taxon>Eukaryota</taxon>
        <taxon>Metazoa</taxon>
        <taxon>Spiralia</taxon>
        <taxon>Lophotrochozoa</taxon>
        <taxon>Mollusca</taxon>
        <taxon>Gastropoda</taxon>
        <taxon>Heterobranchia</taxon>
        <taxon>Euthyneura</taxon>
        <taxon>Panpulmonata</taxon>
        <taxon>Eupulmonata</taxon>
        <taxon>Stylommatophora</taxon>
        <taxon>Helicina</taxon>
        <taxon>Helicoidea</taxon>
        <taxon>Geomitridae</taxon>
        <taxon>Candidula</taxon>
    </lineage>
</organism>
<keyword evidence="6" id="KW-1185">Reference proteome</keyword>
<feature type="non-terminal residue" evidence="5">
    <location>
        <position position="99"/>
    </location>
</feature>
<name>A0A8S3ZV49_9EUPU</name>
<dbReference type="InterPro" id="IPR032675">
    <property type="entry name" value="LRR_dom_sf"/>
</dbReference>